<protein>
    <recommendedName>
        <fullName evidence="3">DDE-1 domain-containing protein</fullName>
    </recommendedName>
</protein>
<dbReference type="EMBL" id="KZ857385">
    <property type="protein sequence ID" value="RDX54269.1"/>
    <property type="molecule type" value="Genomic_DNA"/>
</dbReference>
<reference evidence="1 2" key="1">
    <citation type="journal article" date="2018" name="Biotechnol. Biofuels">
        <title>Integrative visual omics of the white-rot fungus Polyporus brumalis exposes the biotechnological potential of its oxidative enzymes for delignifying raw plant biomass.</title>
        <authorList>
            <person name="Miyauchi S."/>
            <person name="Rancon A."/>
            <person name="Drula E."/>
            <person name="Hage H."/>
            <person name="Chaduli D."/>
            <person name="Favel A."/>
            <person name="Grisel S."/>
            <person name="Henrissat B."/>
            <person name="Herpoel-Gimbert I."/>
            <person name="Ruiz-Duenas F.J."/>
            <person name="Chevret D."/>
            <person name="Hainaut M."/>
            <person name="Lin J."/>
            <person name="Wang M."/>
            <person name="Pangilinan J."/>
            <person name="Lipzen A."/>
            <person name="Lesage-Meessen L."/>
            <person name="Navarro D."/>
            <person name="Riley R."/>
            <person name="Grigoriev I.V."/>
            <person name="Zhou S."/>
            <person name="Raouche S."/>
            <person name="Rosso M.N."/>
        </authorList>
    </citation>
    <scope>NUCLEOTIDE SEQUENCE [LARGE SCALE GENOMIC DNA]</scope>
    <source>
        <strain evidence="1 2">BRFM 1820</strain>
    </source>
</reference>
<sequence>LQWSIRRCTRAGHKFPKDVDDVCRRFFLRNAITIRDEDIPACFIVNSDQTQVLYSAGNKLTYEKTGARQVPVAGAEEKRAFTLMVGVSMSGEALPFQAIYSGVDVKRSLPKKNSPGYSDAIALGFLFEVSNTKTYWSTLATMKSYVRRILVPYFARQKERYPDRPDQKCIWQIDVWSVHRSDEFRTWMKITYIWIIVIFVPGGCT</sequence>
<dbReference type="STRING" id="139420.A0A371DP25"/>
<name>A0A371DP25_9APHY</name>
<dbReference type="Proteomes" id="UP000256964">
    <property type="component" value="Unassembled WGS sequence"/>
</dbReference>
<proteinExistence type="predicted"/>
<keyword evidence="2" id="KW-1185">Reference proteome</keyword>
<feature type="non-terminal residue" evidence="1">
    <location>
        <position position="1"/>
    </location>
</feature>
<dbReference type="AlphaFoldDB" id="A0A371DP25"/>
<evidence type="ECO:0000313" key="1">
    <source>
        <dbReference type="EMBL" id="RDX54269.1"/>
    </source>
</evidence>
<dbReference type="OrthoDB" id="3341102at2759"/>
<feature type="non-terminal residue" evidence="1">
    <location>
        <position position="205"/>
    </location>
</feature>
<evidence type="ECO:0000313" key="2">
    <source>
        <dbReference type="Proteomes" id="UP000256964"/>
    </source>
</evidence>
<accession>A0A371DP25</accession>
<organism evidence="1 2">
    <name type="scientific">Lentinus brumalis</name>
    <dbReference type="NCBI Taxonomy" id="2498619"/>
    <lineage>
        <taxon>Eukaryota</taxon>
        <taxon>Fungi</taxon>
        <taxon>Dikarya</taxon>
        <taxon>Basidiomycota</taxon>
        <taxon>Agaricomycotina</taxon>
        <taxon>Agaricomycetes</taxon>
        <taxon>Polyporales</taxon>
        <taxon>Polyporaceae</taxon>
        <taxon>Lentinus</taxon>
    </lineage>
</organism>
<gene>
    <name evidence="1" type="ORF">OH76DRAFT_1330810</name>
</gene>
<evidence type="ECO:0008006" key="3">
    <source>
        <dbReference type="Google" id="ProtNLM"/>
    </source>
</evidence>